<dbReference type="Gene3D" id="3.40.50.150">
    <property type="entry name" value="Vaccinia Virus protein VP39"/>
    <property type="match status" value="1"/>
</dbReference>
<dbReference type="InterPro" id="IPR013216">
    <property type="entry name" value="Methyltransf_11"/>
</dbReference>
<gene>
    <name evidence="2" type="ORF">IAA55_08090</name>
</gene>
<name>A0A9D1EA69_9FIRM</name>
<protein>
    <submittedName>
        <fullName evidence="2">Class I SAM-dependent methyltransferase</fullName>
    </submittedName>
</protein>
<feature type="domain" description="Methyltransferase type 11" evidence="1">
    <location>
        <begin position="59"/>
        <end position="153"/>
    </location>
</feature>
<sequence>MAYEYEKENIAYWTNRAPGYSEVNRQELRSGQRGVWGRTLAEAIADHYPGRKRQDIAVLDIGTGPGFFAIILAEMGFAVTAVDYTDSMLDKARANAGKWRDQICFRKMNAEELTFAPESFDVIVSRNLTWNLHDPKKAYQSWERVLKSGGLLLNFDANWYRYLYDEKAMEGYCRDRENIKAAGVANETDGTDIPAMEAIAGKAPLSAVCRPGWDIDVLEGLGMSVKADPAIWKRVWTREERINNASTPMFMIRAVKG</sequence>
<reference evidence="2" key="2">
    <citation type="journal article" date="2021" name="PeerJ">
        <title>Extensive microbial diversity within the chicken gut microbiome revealed by metagenomics and culture.</title>
        <authorList>
            <person name="Gilroy R."/>
            <person name="Ravi A."/>
            <person name="Getino M."/>
            <person name="Pursley I."/>
            <person name="Horton D.L."/>
            <person name="Alikhan N.F."/>
            <person name="Baker D."/>
            <person name="Gharbi K."/>
            <person name="Hall N."/>
            <person name="Watson M."/>
            <person name="Adriaenssens E.M."/>
            <person name="Foster-Nyarko E."/>
            <person name="Jarju S."/>
            <person name="Secka A."/>
            <person name="Antonio M."/>
            <person name="Oren A."/>
            <person name="Chaudhuri R.R."/>
            <person name="La Ragione R."/>
            <person name="Hildebrand F."/>
            <person name="Pallen M.J."/>
        </authorList>
    </citation>
    <scope>NUCLEOTIDE SEQUENCE</scope>
    <source>
        <strain evidence="2">ChiSjej5B23-6657</strain>
    </source>
</reference>
<dbReference type="GO" id="GO:0008757">
    <property type="term" value="F:S-adenosylmethionine-dependent methyltransferase activity"/>
    <property type="evidence" value="ECO:0007669"/>
    <property type="project" value="InterPro"/>
</dbReference>
<dbReference type="CDD" id="cd02440">
    <property type="entry name" value="AdoMet_MTases"/>
    <property type="match status" value="1"/>
</dbReference>
<keyword evidence="2" id="KW-0808">Transferase</keyword>
<evidence type="ECO:0000313" key="3">
    <source>
        <dbReference type="Proteomes" id="UP000823912"/>
    </source>
</evidence>
<comment type="caution">
    <text evidence="2">The sequence shown here is derived from an EMBL/GenBank/DDBJ whole genome shotgun (WGS) entry which is preliminary data.</text>
</comment>
<dbReference type="PANTHER" id="PTHR43591">
    <property type="entry name" value="METHYLTRANSFERASE"/>
    <property type="match status" value="1"/>
</dbReference>
<reference evidence="2" key="1">
    <citation type="submission" date="2020-10" db="EMBL/GenBank/DDBJ databases">
        <authorList>
            <person name="Gilroy R."/>
        </authorList>
    </citation>
    <scope>NUCLEOTIDE SEQUENCE</scope>
    <source>
        <strain evidence="2">ChiSjej5B23-6657</strain>
    </source>
</reference>
<keyword evidence="2" id="KW-0489">Methyltransferase</keyword>
<organism evidence="2 3">
    <name type="scientific">Candidatus Pullilachnospira gallistercoris</name>
    <dbReference type="NCBI Taxonomy" id="2840911"/>
    <lineage>
        <taxon>Bacteria</taxon>
        <taxon>Bacillati</taxon>
        <taxon>Bacillota</taxon>
        <taxon>Clostridia</taxon>
        <taxon>Lachnospirales</taxon>
        <taxon>Lachnospiraceae</taxon>
        <taxon>Lachnospiraceae incertae sedis</taxon>
        <taxon>Candidatus Pullilachnospira</taxon>
    </lineage>
</organism>
<proteinExistence type="predicted"/>
<evidence type="ECO:0000259" key="1">
    <source>
        <dbReference type="Pfam" id="PF08241"/>
    </source>
</evidence>
<dbReference type="PANTHER" id="PTHR43591:SF24">
    <property type="entry name" value="2-METHOXY-6-POLYPRENYL-1,4-BENZOQUINOL METHYLASE, MITOCHONDRIAL"/>
    <property type="match status" value="1"/>
</dbReference>
<dbReference type="GO" id="GO:0032259">
    <property type="term" value="P:methylation"/>
    <property type="evidence" value="ECO:0007669"/>
    <property type="project" value="UniProtKB-KW"/>
</dbReference>
<dbReference type="SUPFAM" id="SSF53335">
    <property type="entry name" value="S-adenosyl-L-methionine-dependent methyltransferases"/>
    <property type="match status" value="1"/>
</dbReference>
<dbReference type="EMBL" id="DVHM01000133">
    <property type="protein sequence ID" value="HIR71227.1"/>
    <property type="molecule type" value="Genomic_DNA"/>
</dbReference>
<dbReference type="Proteomes" id="UP000823912">
    <property type="component" value="Unassembled WGS sequence"/>
</dbReference>
<evidence type="ECO:0000313" key="2">
    <source>
        <dbReference type="EMBL" id="HIR71227.1"/>
    </source>
</evidence>
<dbReference type="Pfam" id="PF08241">
    <property type="entry name" value="Methyltransf_11"/>
    <property type="match status" value="1"/>
</dbReference>
<dbReference type="InterPro" id="IPR029063">
    <property type="entry name" value="SAM-dependent_MTases_sf"/>
</dbReference>
<accession>A0A9D1EA69</accession>
<dbReference type="AlphaFoldDB" id="A0A9D1EA69"/>